<keyword evidence="2" id="KW-0732">Signal</keyword>
<dbReference type="InterPro" id="IPR036514">
    <property type="entry name" value="SGNH_hydro_sf"/>
</dbReference>
<dbReference type="EMBL" id="JANAVB010007399">
    <property type="protein sequence ID" value="KAJ6842944.1"/>
    <property type="molecule type" value="Genomic_DNA"/>
</dbReference>
<dbReference type="GO" id="GO:0016788">
    <property type="term" value="F:hydrolase activity, acting on ester bonds"/>
    <property type="evidence" value="ECO:0007669"/>
    <property type="project" value="InterPro"/>
</dbReference>
<reference evidence="3" key="2">
    <citation type="submission" date="2023-04" db="EMBL/GenBank/DDBJ databases">
        <authorList>
            <person name="Bruccoleri R.E."/>
            <person name="Oakeley E.J."/>
            <person name="Faust A.-M."/>
            <person name="Dessus-Babus S."/>
            <person name="Altorfer M."/>
            <person name="Burckhardt D."/>
            <person name="Oertli M."/>
            <person name="Naumann U."/>
            <person name="Petersen F."/>
            <person name="Wong J."/>
        </authorList>
    </citation>
    <scope>NUCLEOTIDE SEQUENCE</scope>
    <source>
        <strain evidence="3">GSM-AAB239-AS_SAM_17_03QT</strain>
        <tissue evidence="3">Leaf</tissue>
    </source>
</reference>
<dbReference type="Proteomes" id="UP001140949">
    <property type="component" value="Unassembled WGS sequence"/>
</dbReference>
<dbReference type="Gene3D" id="3.40.50.1110">
    <property type="entry name" value="SGNH hydrolase"/>
    <property type="match status" value="1"/>
</dbReference>
<feature type="signal peptide" evidence="2">
    <location>
        <begin position="1"/>
        <end position="19"/>
    </location>
</feature>
<evidence type="ECO:0000313" key="4">
    <source>
        <dbReference type="Proteomes" id="UP001140949"/>
    </source>
</evidence>
<protein>
    <submittedName>
        <fullName evidence="3">GDSL esterase/lipase EXL3-like isoform X2</fullName>
    </submittedName>
</protein>
<keyword evidence="4" id="KW-1185">Reference proteome</keyword>
<dbReference type="InterPro" id="IPR035669">
    <property type="entry name" value="SGNH_plant_lipase-like"/>
</dbReference>
<feature type="chain" id="PRO_5043791778" evidence="2">
    <location>
        <begin position="20"/>
        <end position="354"/>
    </location>
</feature>
<dbReference type="AlphaFoldDB" id="A0AAX6HR07"/>
<dbReference type="PANTHER" id="PTHR45642:SF110">
    <property type="entry name" value="OS02G0101400 PROTEIN"/>
    <property type="match status" value="1"/>
</dbReference>
<sequence length="354" mass="38092">MDVVSVFLAVVAFPWAAHGGKTTAPPKVPALVVFGDSIMDPGNNNAIKTIVKCNFPPYGNNFYGRKPTGRFCNGKIPTDLIASRLGIKELLPAYVGARLSPYDILTGVSFASGGAGYDPLTSKIASVISLEQQIDLFKEYKEKLRSIAGDTAAAHIVSKALYVACAGSDDVANTYFGTPIRQAEYDSDSYTDLVLNSASAFVQELISLGARKIAVTGIPPIGCVPSQRTLGGGLKRDCAVAQNAMAELFNSKLKDALPRLSATYPGTTLIYFDVYTPLLDLMLHPNKYGFQTSTQGCCGTGKLEVSVLCNSLTSAICANVSNYVFWDSYHPTEKAYQVLVNYLYDNNADRLLQD</sequence>
<reference evidence="3" key="1">
    <citation type="journal article" date="2023" name="GigaByte">
        <title>Genome assembly of the bearded iris, Iris pallida Lam.</title>
        <authorList>
            <person name="Bruccoleri R.E."/>
            <person name="Oakeley E.J."/>
            <person name="Faust A.M.E."/>
            <person name="Altorfer M."/>
            <person name="Dessus-Babus S."/>
            <person name="Burckhardt D."/>
            <person name="Oertli M."/>
            <person name="Naumann U."/>
            <person name="Petersen F."/>
            <person name="Wong J."/>
        </authorList>
    </citation>
    <scope>NUCLEOTIDE SEQUENCE</scope>
    <source>
        <strain evidence="3">GSM-AAB239-AS_SAM_17_03QT</strain>
    </source>
</reference>
<evidence type="ECO:0000256" key="1">
    <source>
        <dbReference type="ARBA" id="ARBA00008668"/>
    </source>
</evidence>
<name>A0AAX6HR07_IRIPA</name>
<comment type="similarity">
    <text evidence="1">Belongs to the 'GDSL' lipolytic enzyme family.</text>
</comment>
<evidence type="ECO:0000256" key="2">
    <source>
        <dbReference type="SAM" id="SignalP"/>
    </source>
</evidence>
<evidence type="ECO:0000313" key="3">
    <source>
        <dbReference type="EMBL" id="KAJ6842944.1"/>
    </source>
</evidence>
<proteinExistence type="inferred from homology"/>
<dbReference type="FunFam" id="3.40.50.1110:FF:000003">
    <property type="entry name" value="GDSL esterase/lipase APG"/>
    <property type="match status" value="1"/>
</dbReference>
<dbReference type="CDD" id="cd01837">
    <property type="entry name" value="SGNH_plant_lipase_like"/>
    <property type="match status" value="1"/>
</dbReference>
<comment type="caution">
    <text evidence="3">The sequence shown here is derived from an EMBL/GenBank/DDBJ whole genome shotgun (WGS) entry which is preliminary data.</text>
</comment>
<dbReference type="Pfam" id="PF00657">
    <property type="entry name" value="Lipase_GDSL"/>
    <property type="match status" value="1"/>
</dbReference>
<accession>A0AAX6HR07</accession>
<gene>
    <name evidence="3" type="ORF">M6B38_299365</name>
</gene>
<dbReference type="InterPro" id="IPR050592">
    <property type="entry name" value="GDSL_lipolytic_enzyme"/>
</dbReference>
<organism evidence="3 4">
    <name type="scientific">Iris pallida</name>
    <name type="common">Sweet iris</name>
    <dbReference type="NCBI Taxonomy" id="29817"/>
    <lineage>
        <taxon>Eukaryota</taxon>
        <taxon>Viridiplantae</taxon>
        <taxon>Streptophyta</taxon>
        <taxon>Embryophyta</taxon>
        <taxon>Tracheophyta</taxon>
        <taxon>Spermatophyta</taxon>
        <taxon>Magnoliopsida</taxon>
        <taxon>Liliopsida</taxon>
        <taxon>Asparagales</taxon>
        <taxon>Iridaceae</taxon>
        <taxon>Iridoideae</taxon>
        <taxon>Irideae</taxon>
        <taxon>Iris</taxon>
    </lineage>
</organism>
<dbReference type="InterPro" id="IPR001087">
    <property type="entry name" value="GDSL"/>
</dbReference>
<dbReference type="PANTHER" id="PTHR45642">
    <property type="entry name" value="GDSL ESTERASE/LIPASE EXL3"/>
    <property type="match status" value="1"/>
</dbReference>
<dbReference type="SUPFAM" id="SSF52266">
    <property type="entry name" value="SGNH hydrolase"/>
    <property type="match status" value="1"/>
</dbReference>